<gene>
    <name evidence="7" type="ORF">SAMN05444340_11233</name>
</gene>
<feature type="domain" description="Zinc finger DksA/TraR C4-type" evidence="5">
    <location>
        <begin position="73"/>
        <end position="103"/>
    </location>
</feature>
<feature type="domain" description="DnaK suppressor protein-like N-terminal" evidence="6">
    <location>
        <begin position="8"/>
        <end position="70"/>
    </location>
</feature>
<dbReference type="Pfam" id="PF21173">
    <property type="entry name" value="DksA-like_N"/>
    <property type="match status" value="1"/>
</dbReference>
<name>A0A1H3LAT3_9RHOB</name>
<evidence type="ECO:0000256" key="4">
    <source>
        <dbReference type="PROSITE-ProRule" id="PRU00510"/>
    </source>
</evidence>
<dbReference type="Proteomes" id="UP000199286">
    <property type="component" value="Unassembled WGS sequence"/>
</dbReference>
<organism evidence="7 8">
    <name type="scientific">Citreimonas salinaria</name>
    <dbReference type="NCBI Taxonomy" id="321339"/>
    <lineage>
        <taxon>Bacteria</taxon>
        <taxon>Pseudomonadati</taxon>
        <taxon>Pseudomonadota</taxon>
        <taxon>Alphaproteobacteria</taxon>
        <taxon>Rhodobacterales</taxon>
        <taxon>Roseobacteraceae</taxon>
        <taxon>Citreimonas</taxon>
    </lineage>
</organism>
<dbReference type="Pfam" id="PF01258">
    <property type="entry name" value="zf-dskA_traR"/>
    <property type="match status" value="1"/>
</dbReference>
<dbReference type="InterPro" id="IPR048487">
    <property type="entry name" value="DksA-like_N"/>
</dbReference>
<keyword evidence="2" id="KW-0863">Zinc-finger</keyword>
<evidence type="ECO:0000259" key="6">
    <source>
        <dbReference type="Pfam" id="PF21173"/>
    </source>
</evidence>
<evidence type="ECO:0000313" key="8">
    <source>
        <dbReference type="Proteomes" id="UP000199286"/>
    </source>
</evidence>
<evidence type="ECO:0000256" key="2">
    <source>
        <dbReference type="ARBA" id="ARBA00022771"/>
    </source>
</evidence>
<dbReference type="GO" id="GO:0008270">
    <property type="term" value="F:zinc ion binding"/>
    <property type="evidence" value="ECO:0007669"/>
    <property type="project" value="UniProtKB-KW"/>
</dbReference>
<dbReference type="STRING" id="321339.SAMN05444340_11233"/>
<dbReference type="AlphaFoldDB" id="A0A1H3LAT3"/>
<proteinExistence type="predicted"/>
<dbReference type="PANTHER" id="PTHR33823">
    <property type="entry name" value="RNA POLYMERASE-BINDING TRANSCRIPTION FACTOR DKSA-RELATED"/>
    <property type="match status" value="1"/>
</dbReference>
<dbReference type="EMBL" id="FNPF01000012">
    <property type="protein sequence ID" value="SDY61279.1"/>
    <property type="molecule type" value="Genomic_DNA"/>
</dbReference>
<dbReference type="Gene3D" id="1.20.120.910">
    <property type="entry name" value="DksA, coiled-coil domain"/>
    <property type="match status" value="1"/>
</dbReference>
<dbReference type="SUPFAM" id="SSF57716">
    <property type="entry name" value="Glucocorticoid receptor-like (DNA-binding domain)"/>
    <property type="match status" value="1"/>
</dbReference>
<dbReference type="PROSITE" id="PS51128">
    <property type="entry name" value="ZF_DKSA_2"/>
    <property type="match status" value="1"/>
</dbReference>
<feature type="zinc finger region" description="dksA C4-type" evidence="4">
    <location>
        <begin position="78"/>
        <end position="102"/>
    </location>
</feature>
<dbReference type="PANTHER" id="PTHR33823:SF4">
    <property type="entry name" value="GENERAL STRESS PROTEIN 16O"/>
    <property type="match status" value="1"/>
</dbReference>
<accession>A0A1H3LAT3</accession>
<keyword evidence="8" id="KW-1185">Reference proteome</keyword>
<dbReference type="OrthoDB" id="1121111at2"/>
<keyword evidence="3" id="KW-0862">Zinc</keyword>
<dbReference type="InterPro" id="IPR000962">
    <property type="entry name" value="Znf_DskA_TraR"/>
</dbReference>
<sequence>MNIANREAALRERREELVRHLAAVEHTLDEPLPKDWEDRSSERQGDEVLEALGQTELAEIRQFDAALGRIRAGTYGMCQSCGETIAPARLDVLPATPFCANCAP</sequence>
<keyword evidence="1" id="KW-0479">Metal-binding</keyword>
<evidence type="ECO:0000259" key="5">
    <source>
        <dbReference type="Pfam" id="PF01258"/>
    </source>
</evidence>
<evidence type="ECO:0000256" key="3">
    <source>
        <dbReference type="ARBA" id="ARBA00022833"/>
    </source>
</evidence>
<evidence type="ECO:0000256" key="1">
    <source>
        <dbReference type="ARBA" id="ARBA00022723"/>
    </source>
</evidence>
<evidence type="ECO:0000313" key="7">
    <source>
        <dbReference type="EMBL" id="SDY61279.1"/>
    </source>
</evidence>
<reference evidence="7 8" key="1">
    <citation type="submission" date="2016-10" db="EMBL/GenBank/DDBJ databases">
        <authorList>
            <person name="de Groot N.N."/>
        </authorList>
    </citation>
    <scope>NUCLEOTIDE SEQUENCE [LARGE SCALE GENOMIC DNA]</scope>
    <source>
        <strain evidence="7 8">DSM 26880</strain>
    </source>
</reference>
<protein>
    <submittedName>
        <fullName evidence="7">Transcriptional regulator, TraR/DksA family</fullName>
    </submittedName>
</protein>